<dbReference type="Proteomes" id="UP000638353">
    <property type="component" value="Unassembled WGS sequence"/>
</dbReference>
<organism evidence="2 3">
    <name type="scientific">Streptomyces finlayi</name>
    <dbReference type="NCBI Taxonomy" id="67296"/>
    <lineage>
        <taxon>Bacteria</taxon>
        <taxon>Bacillati</taxon>
        <taxon>Actinomycetota</taxon>
        <taxon>Actinomycetes</taxon>
        <taxon>Kitasatosporales</taxon>
        <taxon>Streptomycetaceae</taxon>
        <taxon>Streptomyces</taxon>
    </lineage>
</organism>
<reference evidence="2" key="2">
    <citation type="submission" date="2020-09" db="EMBL/GenBank/DDBJ databases">
        <authorList>
            <person name="Sun Q."/>
            <person name="Ohkuma M."/>
        </authorList>
    </citation>
    <scope>NUCLEOTIDE SEQUENCE</scope>
    <source>
        <strain evidence="2">JCM 4637</strain>
    </source>
</reference>
<gene>
    <name evidence="2" type="ORF">GCM10010334_05110</name>
</gene>
<proteinExistence type="predicted"/>
<reference evidence="2" key="1">
    <citation type="journal article" date="2014" name="Int. J. Syst. Evol. Microbiol.">
        <title>Complete genome sequence of Corynebacterium casei LMG S-19264T (=DSM 44701T), isolated from a smear-ripened cheese.</title>
        <authorList>
            <consortium name="US DOE Joint Genome Institute (JGI-PGF)"/>
            <person name="Walter F."/>
            <person name="Albersmeier A."/>
            <person name="Kalinowski J."/>
            <person name="Ruckert C."/>
        </authorList>
    </citation>
    <scope>NUCLEOTIDE SEQUENCE</scope>
    <source>
        <strain evidence="2">JCM 4637</strain>
    </source>
</reference>
<sequence>MPKRRDTPDRVWDPTTQSWQPAPTASPLGPSPEGPERAGTGTAPDGAAPSALLTPGPYSPPLTHPSPAPGGLRPAPKLIAVTLLLAVALGGGSTWLALRLTDQPVAPRAAVTPAPPGIPGPAPLPPTSATAETPTSAAAEAPTLPPDFTLVTDPVGPRFAVPSSWTQSPDTEDVTFYRGSTDAEFLQFWRIKEVGISSRAALQQTVLNQGRSRVNFQEISFAPVYDSPHPETEELVYEYDKGDTALRVRHVERVFRASDGAQYAVLVSGPATSWPAQRATLTTALAHFTP</sequence>
<feature type="region of interest" description="Disordered" evidence="1">
    <location>
        <begin position="1"/>
        <end position="70"/>
    </location>
</feature>
<dbReference type="AlphaFoldDB" id="A0A918WSN7"/>
<feature type="compositionally biased region" description="Basic and acidic residues" evidence="1">
    <location>
        <begin position="1"/>
        <end position="12"/>
    </location>
</feature>
<accession>A0A918WSN7</accession>
<name>A0A918WSN7_9ACTN</name>
<evidence type="ECO:0000256" key="1">
    <source>
        <dbReference type="SAM" id="MobiDB-lite"/>
    </source>
</evidence>
<feature type="compositionally biased region" description="Polar residues" evidence="1">
    <location>
        <begin position="14"/>
        <end position="23"/>
    </location>
</feature>
<evidence type="ECO:0008006" key="4">
    <source>
        <dbReference type="Google" id="ProtNLM"/>
    </source>
</evidence>
<comment type="caution">
    <text evidence="2">The sequence shown here is derived from an EMBL/GenBank/DDBJ whole genome shotgun (WGS) entry which is preliminary data.</text>
</comment>
<feature type="compositionally biased region" description="Low complexity" evidence="1">
    <location>
        <begin position="127"/>
        <end position="142"/>
    </location>
</feature>
<evidence type="ECO:0000313" key="3">
    <source>
        <dbReference type="Proteomes" id="UP000638353"/>
    </source>
</evidence>
<feature type="region of interest" description="Disordered" evidence="1">
    <location>
        <begin position="109"/>
        <end position="146"/>
    </location>
</feature>
<dbReference type="EMBL" id="BMVC01000001">
    <property type="protein sequence ID" value="GHC79125.1"/>
    <property type="molecule type" value="Genomic_DNA"/>
</dbReference>
<feature type="compositionally biased region" description="Low complexity" evidence="1">
    <location>
        <begin position="38"/>
        <end position="51"/>
    </location>
</feature>
<feature type="compositionally biased region" description="Pro residues" evidence="1">
    <location>
        <begin position="57"/>
        <end position="68"/>
    </location>
</feature>
<feature type="compositionally biased region" description="Pro residues" evidence="1">
    <location>
        <begin position="113"/>
        <end position="126"/>
    </location>
</feature>
<evidence type="ECO:0000313" key="2">
    <source>
        <dbReference type="EMBL" id="GHC79125.1"/>
    </source>
</evidence>
<dbReference type="RefSeq" id="WP_189820995.1">
    <property type="nucleotide sequence ID" value="NZ_BMVC01000001.1"/>
</dbReference>
<protein>
    <recommendedName>
        <fullName evidence="4">Serine/arginine repetitive matrix protein 2</fullName>
    </recommendedName>
</protein>